<dbReference type="GeneID" id="19128593"/>
<organism evidence="1 2">
    <name type="scientific">Bipolaris oryzae ATCC 44560</name>
    <dbReference type="NCBI Taxonomy" id="930090"/>
    <lineage>
        <taxon>Eukaryota</taxon>
        <taxon>Fungi</taxon>
        <taxon>Dikarya</taxon>
        <taxon>Ascomycota</taxon>
        <taxon>Pezizomycotina</taxon>
        <taxon>Dothideomycetes</taxon>
        <taxon>Pleosporomycetidae</taxon>
        <taxon>Pleosporales</taxon>
        <taxon>Pleosporineae</taxon>
        <taxon>Pleosporaceae</taxon>
        <taxon>Bipolaris</taxon>
    </lineage>
</organism>
<sequence>MSKHAFSITERLVYRLGWRGWHAQSSKESHYLHTYSSVHGDKAGQNTGL</sequence>
<keyword evidence="2" id="KW-1185">Reference proteome</keyword>
<reference evidence="1 2" key="1">
    <citation type="journal article" date="2013" name="PLoS Genet.">
        <title>Comparative genome structure, secondary metabolite, and effector coding capacity across Cochliobolus pathogens.</title>
        <authorList>
            <person name="Condon B.J."/>
            <person name="Leng Y."/>
            <person name="Wu D."/>
            <person name="Bushley K.E."/>
            <person name="Ohm R.A."/>
            <person name="Otillar R."/>
            <person name="Martin J."/>
            <person name="Schackwitz W."/>
            <person name="Grimwood J."/>
            <person name="MohdZainudin N."/>
            <person name="Xue C."/>
            <person name="Wang R."/>
            <person name="Manning V.A."/>
            <person name="Dhillon B."/>
            <person name="Tu Z.J."/>
            <person name="Steffenson B.J."/>
            <person name="Salamov A."/>
            <person name="Sun H."/>
            <person name="Lowry S."/>
            <person name="LaButti K."/>
            <person name="Han J."/>
            <person name="Copeland A."/>
            <person name="Lindquist E."/>
            <person name="Barry K."/>
            <person name="Schmutz J."/>
            <person name="Baker S.E."/>
            <person name="Ciuffetti L.M."/>
            <person name="Grigoriev I.V."/>
            <person name="Zhong S."/>
            <person name="Turgeon B.G."/>
        </authorList>
    </citation>
    <scope>NUCLEOTIDE SEQUENCE [LARGE SCALE GENOMIC DNA]</scope>
    <source>
        <strain evidence="1 2">ATCC 44560</strain>
    </source>
</reference>
<accession>W6Z6G4</accession>
<dbReference type="RefSeq" id="XP_007687888.1">
    <property type="nucleotide sequence ID" value="XM_007689698.1"/>
</dbReference>
<proteinExistence type="predicted"/>
<dbReference type="AlphaFoldDB" id="W6Z6G4"/>
<gene>
    <name evidence="1" type="ORF">COCMIDRAFT_95153</name>
</gene>
<dbReference type="Proteomes" id="UP000054032">
    <property type="component" value="Unassembled WGS sequence"/>
</dbReference>
<name>W6Z6G4_COCMI</name>
<dbReference type="EMBL" id="KI963981">
    <property type="protein sequence ID" value="EUC45575.1"/>
    <property type="molecule type" value="Genomic_DNA"/>
</dbReference>
<evidence type="ECO:0000313" key="2">
    <source>
        <dbReference type="Proteomes" id="UP000054032"/>
    </source>
</evidence>
<dbReference type="KEGG" id="bor:COCMIDRAFT_95153"/>
<protein>
    <submittedName>
        <fullName evidence="1">Uncharacterized protein</fullName>
    </submittedName>
</protein>
<dbReference type="HOGENOM" id="CLU_3142791_0_0_1"/>
<evidence type="ECO:0000313" key="1">
    <source>
        <dbReference type="EMBL" id="EUC45575.1"/>
    </source>
</evidence>